<reference evidence="4" key="2">
    <citation type="submission" date="2019-09" db="UniProtKB">
        <authorList>
            <consortium name="WormBaseParasite"/>
        </authorList>
    </citation>
    <scope>IDENTIFICATION</scope>
</reference>
<accession>A0A3P7UND8</accession>
<keyword evidence="3" id="KW-1185">Reference proteome</keyword>
<dbReference type="EMBL" id="UZAH01002462">
    <property type="protein sequence ID" value="VDO22163.1"/>
    <property type="molecule type" value="Genomic_DNA"/>
</dbReference>
<evidence type="ECO:0000256" key="1">
    <source>
        <dbReference type="SAM" id="MobiDB-lite"/>
    </source>
</evidence>
<protein>
    <submittedName>
        <fullName evidence="4">DUF1758 domain-containing protein</fullName>
    </submittedName>
</protein>
<proteinExistence type="predicted"/>
<dbReference type="AlphaFoldDB" id="A0A183F6Y4"/>
<dbReference type="OrthoDB" id="259935at2759"/>
<evidence type="ECO:0000313" key="2">
    <source>
        <dbReference type="EMBL" id="VDO22163.1"/>
    </source>
</evidence>
<name>A0A183F6Y4_HELPZ</name>
<sequence>MNDRPPLYHGRNELETLLSSHRAADWIAISRVGIMKREASAMDWTSMNGADAKPPVLDRVAPFNIQARVNGNDVGGERHQQAQQGDQGGAANGEVDDDLQAAPGIEVRGEIRVLAQTVVISDISFLTESFRVHTEITALPLSSELRSIHLHLGSCALPPRESGQSGSISINGVDCEYSRLVQPTLASQTSNLSIMEALPRYYSAVKEKDGLLKIDIPEALRTTIQQLKCITIAVDVIVQRPTQVGFLQRCRARKWRHNSSVDSNVLKTLASYVGIRTPEEGWVTPTSAWLADGPLLDLFLTPPSTCDFQ</sequence>
<feature type="region of interest" description="Disordered" evidence="1">
    <location>
        <begin position="70"/>
        <end position="96"/>
    </location>
</feature>
<evidence type="ECO:0000313" key="4">
    <source>
        <dbReference type="WBParaSite" id="HPBE_0000192601-mRNA-1"/>
    </source>
</evidence>
<reference evidence="2 3" key="1">
    <citation type="submission" date="2018-11" db="EMBL/GenBank/DDBJ databases">
        <authorList>
            <consortium name="Pathogen Informatics"/>
        </authorList>
    </citation>
    <scope>NUCLEOTIDE SEQUENCE [LARGE SCALE GENOMIC DNA]</scope>
</reference>
<dbReference type="Proteomes" id="UP000050761">
    <property type="component" value="Unassembled WGS sequence"/>
</dbReference>
<dbReference type="WBParaSite" id="HPBE_0000192601-mRNA-1">
    <property type="protein sequence ID" value="HPBE_0000192601-mRNA-1"/>
    <property type="gene ID" value="HPBE_0000192601"/>
</dbReference>
<evidence type="ECO:0000313" key="3">
    <source>
        <dbReference type="Proteomes" id="UP000050761"/>
    </source>
</evidence>
<gene>
    <name evidence="2" type="ORF">HPBE_LOCUS1927</name>
</gene>
<organism evidence="3 4">
    <name type="scientific">Heligmosomoides polygyrus</name>
    <name type="common">Parasitic roundworm</name>
    <dbReference type="NCBI Taxonomy" id="6339"/>
    <lineage>
        <taxon>Eukaryota</taxon>
        <taxon>Metazoa</taxon>
        <taxon>Ecdysozoa</taxon>
        <taxon>Nematoda</taxon>
        <taxon>Chromadorea</taxon>
        <taxon>Rhabditida</taxon>
        <taxon>Rhabditina</taxon>
        <taxon>Rhabditomorpha</taxon>
        <taxon>Strongyloidea</taxon>
        <taxon>Heligmosomidae</taxon>
        <taxon>Heligmosomoides</taxon>
    </lineage>
</organism>
<accession>A0A183F6Y4</accession>